<dbReference type="Gene3D" id="3.50.50.60">
    <property type="entry name" value="FAD/NAD(P)-binding domain"/>
    <property type="match status" value="1"/>
</dbReference>
<evidence type="ECO:0000313" key="3">
    <source>
        <dbReference type="EMBL" id="MCO6409722.1"/>
    </source>
</evidence>
<dbReference type="InterPro" id="IPR011777">
    <property type="entry name" value="Geranylgeranyl_Rdtase_fam"/>
</dbReference>
<evidence type="ECO:0000256" key="2">
    <source>
        <dbReference type="ARBA" id="ARBA00023002"/>
    </source>
</evidence>
<evidence type="ECO:0000256" key="1">
    <source>
        <dbReference type="ARBA" id="ARBA00022857"/>
    </source>
</evidence>
<dbReference type="NCBIfam" id="TIGR02032">
    <property type="entry name" value="GG-red-SF"/>
    <property type="match status" value="1"/>
</dbReference>
<keyword evidence="4" id="KW-1185">Reference proteome</keyword>
<sequence>MHLNTHDAPRDHVAPTHYDVIVIGGGPAGARAAERLAAAGRSTLLVDKEGRTKPCGGAIPSNAMAQYAIAPEQIKARVRGARMTGPSGVQVGMEIGDVGHVGMVDRDQFDPYLRERARLVGADYRAANFASLEHRADGLVDIKLAKSKDRDAETLTASVVIGADGANSAVRRAIFGPKLRPPYVFAYHEIVRSPAPGANKEFDPTQCEVIYDGEISPDFYGWVFPHGPYTSVGCGSAVKGFDLKAATRELRERFGLADAETVREEGAPLPLKPMKRWDDGRNVLLIGDAAGVVAPSSGEGIWYAMHTGDLGAEAAIKVLETGNAKHLASARKRFQKAHGKVFLVLGFMQWFWYSSDKRREKFVKMCADKDVQRLTWESYLNKKLVRKDPMAHVRVFLKDMRQLLRPAAH</sequence>
<dbReference type="RefSeq" id="WP_152009508.1">
    <property type="nucleotide sequence ID" value="NZ_JAAAML010000003.1"/>
</dbReference>
<keyword evidence="1" id="KW-0521">NADP</keyword>
<proteinExistence type="predicted"/>
<protein>
    <submittedName>
        <fullName evidence="3">Geranylgeranyl diphosphate reductase</fullName>
    </submittedName>
</protein>
<dbReference type="EMBL" id="JAAAML010000003">
    <property type="protein sequence ID" value="MCO6409722.1"/>
    <property type="molecule type" value="Genomic_DNA"/>
</dbReference>
<dbReference type="PANTHER" id="PTHR42685:SF4">
    <property type="entry name" value="GERANYLGERANYL DIPHOSPHATE REDUCTASE, CHLOROPLASTIC"/>
    <property type="match status" value="1"/>
</dbReference>
<dbReference type="SUPFAM" id="SSF51905">
    <property type="entry name" value="FAD/NAD(P)-binding domain"/>
    <property type="match status" value="1"/>
</dbReference>
<dbReference type="InterPro" id="IPR050407">
    <property type="entry name" value="Geranylgeranyl_reductase"/>
</dbReference>
<dbReference type="InterPro" id="IPR010253">
    <property type="entry name" value="BchP_ChlP_pln/prok"/>
</dbReference>
<dbReference type="Pfam" id="PF05834">
    <property type="entry name" value="Lycopene_cycl"/>
    <property type="match status" value="1"/>
</dbReference>
<organism evidence="3 4">
    <name type="scientific">Hoeflea alexandrii</name>
    <dbReference type="NCBI Taxonomy" id="288436"/>
    <lineage>
        <taxon>Bacteria</taxon>
        <taxon>Pseudomonadati</taxon>
        <taxon>Pseudomonadota</taxon>
        <taxon>Alphaproteobacteria</taxon>
        <taxon>Hyphomicrobiales</taxon>
        <taxon>Rhizobiaceae</taxon>
        <taxon>Hoeflea</taxon>
    </lineage>
</organism>
<comment type="caution">
    <text evidence="3">The sequence shown here is derived from an EMBL/GenBank/DDBJ whole genome shotgun (WGS) entry which is preliminary data.</text>
</comment>
<dbReference type="NCBIfam" id="TIGR02023">
    <property type="entry name" value="BchP-ChlP"/>
    <property type="match status" value="1"/>
</dbReference>
<dbReference type="InterPro" id="IPR036188">
    <property type="entry name" value="FAD/NAD-bd_sf"/>
</dbReference>
<dbReference type="Proteomes" id="UP001320715">
    <property type="component" value="Unassembled WGS sequence"/>
</dbReference>
<dbReference type="PRINTS" id="PR00420">
    <property type="entry name" value="RNGMNOXGNASE"/>
</dbReference>
<keyword evidence="2" id="KW-0560">Oxidoreductase</keyword>
<accession>A0ABT1CU43</accession>
<reference evidence="3 4" key="1">
    <citation type="submission" date="2020-01" db="EMBL/GenBank/DDBJ databases">
        <title>Genomes of bacteria type strains.</title>
        <authorList>
            <person name="Chen J."/>
            <person name="Zhu S."/>
            <person name="Yang J."/>
        </authorList>
    </citation>
    <scope>NUCLEOTIDE SEQUENCE [LARGE SCALE GENOMIC DNA]</scope>
    <source>
        <strain evidence="3 4">DSM 16655</strain>
    </source>
</reference>
<name>A0ABT1CU43_9HYPH</name>
<gene>
    <name evidence="3" type="ORF">GTW23_16185</name>
</gene>
<evidence type="ECO:0000313" key="4">
    <source>
        <dbReference type="Proteomes" id="UP001320715"/>
    </source>
</evidence>
<dbReference type="PANTHER" id="PTHR42685">
    <property type="entry name" value="GERANYLGERANYL DIPHOSPHATE REDUCTASE"/>
    <property type="match status" value="1"/>
</dbReference>